<keyword evidence="1" id="KW-0472">Membrane</keyword>
<comment type="caution">
    <text evidence="2">The sequence shown here is derived from an EMBL/GenBank/DDBJ whole genome shotgun (WGS) entry which is preliminary data.</text>
</comment>
<organism evidence="2 3">
    <name type="scientific">Candidatus Wolfebacteria bacterium RIFCSPHIGHO2_01_FULL_48_22</name>
    <dbReference type="NCBI Taxonomy" id="1802555"/>
    <lineage>
        <taxon>Bacteria</taxon>
        <taxon>Candidatus Wolfeibacteriota</taxon>
    </lineage>
</organism>
<gene>
    <name evidence="2" type="ORF">A2755_03730</name>
</gene>
<evidence type="ECO:0000256" key="1">
    <source>
        <dbReference type="SAM" id="Phobius"/>
    </source>
</evidence>
<reference evidence="2 3" key="1">
    <citation type="journal article" date="2016" name="Nat. Commun.">
        <title>Thousands of microbial genomes shed light on interconnected biogeochemical processes in an aquifer system.</title>
        <authorList>
            <person name="Anantharaman K."/>
            <person name="Brown C.T."/>
            <person name="Hug L.A."/>
            <person name="Sharon I."/>
            <person name="Castelle C.J."/>
            <person name="Probst A.J."/>
            <person name="Thomas B.C."/>
            <person name="Singh A."/>
            <person name="Wilkins M.J."/>
            <person name="Karaoz U."/>
            <person name="Brodie E.L."/>
            <person name="Williams K.H."/>
            <person name="Hubbard S.S."/>
            <person name="Banfield J.F."/>
        </authorList>
    </citation>
    <scope>NUCLEOTIDE SEQUENCE [LARGE SCALE GENOMIC DNA]</scope>
</reference>
<evidence type="ECO:0000313" key="3">
    <source>
        <dbReference type="Proteomes" id="UP000177029"/>
    </source>
</evidence>
<protein>
    <recommendedName>
        <fullName evidence="4">DUF5673 domain-containing protein</fullName>
    </recommendedName>
</protein>
<dbReference type="EMBL" id="MGIP01000026">
    <property type="protein sequence ID" value="OGM90275.1"/>
    <property type="molecule type" value="Genomic_DNA"/>
</dbReference>
<sequence length="162" mass="19165">MDDEIKDIVLHNWKITSHEERERSGRFYFWFFLVLLALVGFAVWQKSFLFGIFVLLAAGTILFLSGQRSEVYEFTFTDTHFIIGNRDSEYEYETVSHFDLYPFSDTDRELFIVFKEKLRPLLRVRYYKGDEGTIKDILASKKIPQKKIEPSILDIFSKIIGI</sequence>
<accession>A0A1F8DR33</accession>
<dbReference type="STRING" id="1802555.A2755_03730"/>
<dbReference type="Proteomes" id="UP000177029">
    <property type="component" value="Unassembled WGS sequence"/>
</dbReference>
<keyword evidence="1" id="KW-1133">Transmembrane helix</keyword>
<feature type="transmembrane region" description="Helical" evidence="1">
    <location>
        <begin position="50"/>
        <end position="66"/>
    </location>
</feature>
<evidence type="ECO:0008006" key="4">
    <source>
        <dbReference type="Google" id="ProtNLM"/>
    </source>
</evidence>
<evidence type="ECO:0000313" key="2">
    <source>
        <dbReference type="EMBL" id="OGM90275.1"/>
    </source>
</evidence>
<name>A0A1F8DR33_9BACT</name>
<proteinExistence type="predicted"/>
<dbReference type="AlphaFoldDB" id="A0A1F8DR33"/>
<feature type="transmembrane region" description="Helical" evidence="1">
    <location>
        <begin position="27"/>
        <end position="44"/>
    </location>
</feature>
<keyword evidence="1" id="KW-0812">Transmembrane</keyword>